<evidence type="ECO:0000256" key="5">
    <source>
        <dbReference type="ARBA" id="ARBA00023136"/>
    </source>
</evidence>
<dbReference type="AlphaFoldDB" id="A0A1T5CIP3"/>
<comment type="similarity">
    <text evidence="6">Belongs to the ThrE exporter (TC 2.A.79) family.</text>
</comment>
<protein>
    <submittedName>
        <fullName evidence="9">Uncharacterized membrane protein YjjP, DUF1212 family</fullName>
    </submittedName>
</protein>
<gene>
    <name evidence="9" type="ORF">SAMN05660349_01935</name>
</gene>
<evidence type="ECO:0000259" key="8">
    <source>
        <dbReference type="Pfam" id="PF06738"/>
    </source>
</evidence>
<comment type="subcellular location">
    <subcellularLocation>
        <location evidence="1">Cell membrane</location>
        <topology evidence="1">Multi-pass membrane protein</topology>
    </subcellularLocation>
</comment>
<evidence type="ECO:0000313" key="9">
    <source>
        <dbReference type="EMBL" id="SKB59319.1"/>
    </source>
</evidence>
<feature type="transmembrane region" description="Helical" evidence="7">
    <location>
        <begin position="230"/>
        <end position="251"/>
    </location>
</feature>
<reference evidence="10" key="1">
    <citation type="submission" date="2017-02" db="EMBL/GenBank/DDBJ databases">
        <authorList>
            <person name="Varghese N."/>
            <person name="Submissions S."/>
        </authorList>
    </citation>
    <scope>NUCLEOTIDE SEQUENCE [LARGE SCALE GENOMIC DNA]</scope>
    <source>
        <strain evidence="10">DSM 24967</strain>
    </source>
</reference>
<dbReference type="Pfam" id="PF06738">
    <property type="entry name" value="ThrE"/>
    <property type="match status" value="1"/>
</dbReference>
<evidence type="ECO:0000256" key="7">
    <source>
        <dbReference type="SAM" id="Phobius"/>
    </source>
</evidence>
<dbReference type="RefSeq" id="WP_079683452.1">
    <property type="nucleotide sequence ID" value="NZ_FUYQ01000012.1"/>
</dbReference>
<feature type="transmembrane region" description="Helical" evidence="7">
    <location>
        <begin position="170"/>
        <end position="190"/>
    </location>
</feature>
<evidence type="ECO:0000256" key="1">
    <source>
        <dbReference type="ARBA" id="ARBA00004651"/>
    </source>
</evidence>
<dbReference type="EMBL" id="FUYQ01000012">
    <property type="protein sequence ID" value="SKB59319.1"/>
    <property type="molecule type" value="Genomic_DNA"/>
</dbReference>
<accession>A0A1T5CIP3</accession>
<dbReference type="InterPro" id="IPR050539">
    <property type="entry name" value="ThrE_Dicarb/AminoAcid_Exp"/>
</dbReference>
<evidence type="ECO:0000313" key="10">
    <source>
        <dbReference type="Proteomes" id="UP000190852"/>
    </source>
</evidence>
<dbReference type="InterPro" id="IPR010619">
    <property type="entry name" value="ThrE-like_N"/>
</dbReference>
<feature type="transmembrane region" description="Helical" evidence="7">
    <location>
        <begin position="116"/>
        <end position="133"/>
    </location>
</feature>
<dbReference type="GO" id="GO:0022857">
    <property type="term" value="F:transmembrane transporter activity"/>
    <property type="evidence" value="ECO:0007669"/>
    <property type="project" value="InterPro"/>
</dbReference>
<name>A0A1T5CIP3_9BACT</name>
<evidence type="ECO:0000256" key="3">
    <source>
        <dbReference type="ARBA" id="ARBA00022692"/>
    </source>
</evidence>
<feature type="transmembrane region" description="Helical" evidence="7">
    <location>
        <begin position="196"/>
        <end position="218"/>
    </location>
</feature>
<keyword evidence="3 7" id="KW-0812">Transmembrane</keyword>
<keyword evidence="2" id="KW-1003">Cell membrane</keyword>
<evidence type="ECO:0000256" key="4">
    <source>
        <dbReference type="ARBA" id="ARBA00022989"/>
    </source>
</evidence>
<keyword evidence="5 7" id="KW-0472">Membrane</keyword>
<sequence length="256" mass="28011">MKQEKEPLLQVGVFVAEYAAHMMGCGVHTSRVIRSTKRIGESFGYTVKISVLQRSIILTLLDQETRENYSEVIDIPSLPISFERNSELSALSWETFDEHLSLDTLKEKYRKIISSPRINPLFVLILVGFANASFCKLFGGDWCSVGIVFSSTIAGLFLRQQMAGKGINHFVIFIASAFVASMCASTSVIFDTTSEIALATSVLYLVPGVPLINGVIDIVEGHVLTGFARLTQAALLIVCIAIGLSFTLLLVKNSLL</sequence>
<keyword evidence="10" id="KW-1185">Reference proteome</keyword>
<evidence type="ECO:0000256" key="2">
    <source>
        <dbReference type="ARBA" id="ARBA00022475"/>
    </source>
</evidence>
<evidence type="ECO:0000256" key="6">
    <source>
        <dbReference type="ARBA" id="ARBA00034125"/>
    </source>
</evidence>
<dbReference type="GO" id="GO:0015744">
    <property type="term" value="P:succinate transport"/>
    <property type="evidence" value="ECO:0007669"/>
    <property type="project" value="TreeGrafter"/>
</dbReference>
<dbReference type="GO" id="GO:0005886">
    <property type="term" value="C:plasma membrane"/>
    <property type="evidence" value="ECO:0007669"/>
    <property type="project" value="UniProtKB-SubCell"/>
</dbReference>
<proteinExistence type="inferred from homology"/>
<dbReference type="PANTHER" id="PTHR34390">
    <property type="entry name" value="UPF0442 PROTEIN YJJB-RELATED"/>
    <property type="match status" value="1"/>
</dbReference>
<dbReference type="Proteomes" id="UP000190852">
    <property type="component" value="Unassembled WGS sequence"/>
</dbReference>
<dbReference type="PANTHER" id="PTHR34390:SF2">
    <property type="entry name" value="SUCCINATE TRANSPORTER SUBUNIT YJJP-RELATED"/>
    <property type="match status" value="1"/>
</dbReference>
<keyword evidence="4 7" id="KW-1133">Transmembrane helix</keyword>
<organism evidence="9 10">
    <name type="scientific">Parabacteroides chartae</name>
    <dbReference type="NCBI Taxonomy" id="1037355"/>
    <lineage>
        <taxon>Bacteria</taxon>
        <taxon>Pseudomonadati</taxon>
        <taxon>Bacteroidota</taxon>
        <taxon>Bacteroidia</taxon>
        <taxon>Bacteroidales</taxon>
        <taxon>Tannerellaceae</taxon>
        <taxon>Parabacteroides</taxon>
    </lineage>
</organism>
<feature type="domain" description="Threonine/serine exporter-like N-terminal" evidence="8">
    <location>
        <begin position="14"/>
        <end position="250"/>
    </location>
</feature>